<dbReference type="InterPro" id="IPR005846">
    <property type="entry name" value="A-D-PHexomutase_a/b/a-III"/>
</dbReference>
<evidence type="ECO:0000259" key="8">
    <source>
        <dbReference type="Pfam" id="PF00408"/>
    </source>
</evidence>
<comment type="similarity">
    <text evidence="2 7">Belongs to the phosphohexose mutase family.</text>
</comment>
<proteinExistence type="inferred from homology"/>
<dbReference type="PANTHER" id="PTHR45745:SF1">
    <property type="entry name" value="PHOSPHOGLUCOMUTASE 2B-RELATED"/>
    <property type="match status" value="1"/>
</dbReference>
<dbReference type="InterPro" id="IPR005845">
    <property type="entry name" value="A-D-PHexomutase_a/b/a-II"/>
</dbReference>
<dbReference type="Gene3D" id="3.30.310.50">
    <property type="entry name" value="Alpha-D-phosphohexomutase, C-terminal domain"/>
    <property type="match status" value="1"/>
</dbReference>
<dbReference type="PROSITE" id="PS00710">
    <property type="entry name" value="PGM_PMM"/>
    <property type="match status" value="1"/>
</dbReference>
<dbReference type="InterPro" id="IPR016066">
    <property type="entry name" value="A-D-PHexomutase_CS"/>
</dbReference>
<feature type="domain" description="Alpha-D-phosphohexomutase C-terminal" evidence="8">
    <location>
        <begin position="516"/>
        <end position="547"/>
    </location>
</feature>
<evidence type="ECO:0000259" key="10">
    <source>
        <dbReference type="Pfam" id="PF02879"/>
    </source>
</evidence>
<dbReference type="EMBL" id="VFOS01000001">
    <property type="protein sequence ID" value="TQL64205.1"/>
    <property type="molecule type" value="Genomic_DNA"/>
</dbReference>
<dbReference type="Proteomes" id="UP000315389">
    <property type="component" value="Unassembled WGS sequence"/>
</dbReference>
<dbReference type="Pfam" id="PF02879">
    <property type="entry name" value="PGM_PMM_II"/>
    <property type="match status" value="1"/>
</dbReference>
<feature type="domain" description="Alpha-D-phosphohexomutase alpha/beta/alpha" evidence="11">
    <location>
        <begin position="345"/>
        <end position="449"/>
    </location>
</feature>
<dbReference type="SUPFAM" id="SSF55957">
    <property type="entry name" value="Phosphoglucomutase, C-terminal domain"/>
    <property type="match status" value="1"/>
</dbReference>
<accession>A0A542ZV15</accession>
<dbReference type="InterPro" id="IPR016055">
    <property type="entry name" value="A-D-PHexomutase_a/b/a-I/II/III"/>
</dbReference>
<comment type="caution">
    <text evidence="12">The sequence shown here is derived from an EMBL/GenBank/DDBJ whole genome shotgun (WGS) entry which is preliminary data.</text>
</comment>
<dbReference type="GO" id="GO:0000287">
    <property type="term" value="F:magnesium ion binding"/>
    <property type="evidence" value="ECO:0007669"/>
    <property type="project" value="InterPro"/>
</dbReference>
<evidence type="ECO:0000256" key="1">
    <source>
        <dbReference type="ARBA" id="ARBA00001946"/>
    </source>
</evidence>
<sequence length="581" mass="61080">MAGTTDELPLFAAVEDWIEQDVDPQDVAELVQLLTDARGGTLDAQAAIDELADRFAGPLEFGTAGLRGAMAAGPARMNRAVVIRAAAGLAAYLNDALQASEEHPAATRPFVVVGFDARHRSSAFAHDTAAVLTAAGIRVALYDGPRPTPTLAFAVRALDADAGVMVTASHNPAADNGYKVYLGGRIVTDAGQGAQIVPPYDTAIAARIAQAPPARAVPRALDGWDYLGDEVVARYEHAIPRGTAAGALRIVATPMHGVGGPLLIDALRIAGFDDVTLVPEQAAPDPDFPTVAFPNPEEPGALDLAFELAAHTRADLVIAVDPDADRCAVGIRDPYRGGSWRALHGDELGALLGEDAAEHAARLRIAPGTQFLANSIVSSRLLGRIAEHHGLEYRATLTGFKWISRVDDLVFGYEEAIGYCVDPGHVRDKDGISAAVRAATIVSRLRREGRGVMDTLDDLARRHGLHLTSQVNRRYADVASLVAATSRVLAAPPAELGGSPVVLVDDLGAGVDGLPPTPGVRLLAADGTRVVIRPSGTEPKVKAYLEVIEPLDRGATSEEIAEARRRAAERLRDLGAVVLPA</sequence>
<dbReference type="Gene3D" id="3.40.120.10">
    <property type="entry name" value="Alpha-D-Glucose-1,6-Bisphosphate, subunit A, domain 3"/>
    <property type="match status" value="3"/>
</dbReference>
<protein>
    <submittedName>
        <fullName evidence="12">Phosphomannomutase</fullName>
    </submittedName>
</protein>
<dbReference type="RefSeq" id="WP_142118978.1">
    <property type="nucleotide sequence ID" value="NZ_BAAASV010000003.1"/>
</dbReference>
<dbReference type="GO" id="GO:0005975">
    <property type="term" value="P:carbohydrate metabolic process"/>
    <property type="evidence" value="ECO:0007669"/>
    <property type="project" value="InterPro"/>
</dbReference>
<dbReference type="Pfam" id="PF02878">
    <property type="entry name" value="PGM_PMM_I"/>
    <property type="match status" value="1"/>
</dbReference>
<dbReference type="AlphaFoldDB" id="A0A542ZV15"/>
<dbReference type="Pfam" id="PF00408">
    <property type="entry name" value="PGM_PMM_IV"/>
    <property type="match status" value="1"/>
</dbReference>
<keyword evidence="13" id="KW-1185">Reference proteome</keyword>
<keyword evidence="3" id="KW-0597">Phosphoprotein</keyword>
<keyword evidence="6" id="KW-0413">Isomerase</keyword>
<evidence type="ECO:0000313" key="13">
    <source>
        <dbReference type="Proteomes" id="UP000315389"/>
    </source>
</evidence>
<keyword evidence="4 7" id="KW-0479">Metal-binding</keyword>
<dbReference type="OrthoDB" id="9806956at2"/>
<reference evidence="12 13" key="1">
    <citation type="submission" date="2019-06" db="EMBL/GenBank/DDBJ databases">
        <title>Sequencing the genomes of 1000 actinobacteria strains.</title>
        <authorList>
            <person name="Klenk H.-P."/>
        </authorList>
    </citation>
    <scope>NUCLEOTIDE SEQUENCE [LARGE SCALE GENOMIC DNA]</scope>
    <source>
        <strain evidence="12 13">DSM 4813</strain>
    </source>
</reference>
<dbReference type="PRINTS" id="PR00509">
    <property type="entry name" value="PGMPMM"/>
</dbReference>
<dbReference type="CDD" id="cd05799">
    <property type="entry name" value="PGM2"/>
    <property type="match status" value="1"/>
</dbReference>
<dbReference type="InterPro" id="IPR005843">
    <property type="entry name" value="A-D-PHexomutase_C"/>
</dbReference>
<evidence type="ECO:0000313" key="12">
    <source>
        <dbReference type="EMBL" id="TQL64205.1"/>
    </source>
</evidence>
<organism evidence="12 13">
    <name type="scientific">Rarobacter faecitabidus</name>
    <dbReference type="NCBI Taxonomy" id="13243"/>
    <lineage>
        <taxon>Bacteria</taxon>
        <taxon>Bacillati</taxon>
        <taxon>Actinomycetota</taxon>
        <taxon>Actinomycetes</taxon>
        <taxon>Micrococcales</taxon>
        <taxon>Rarobacteraceae</taxon>
        <taxon>Rarobacter</taxon>
    </lineage>
</organism>
<dbReference type="InterPro" id="IPR005844">
    <property type="entry name" value="A-D-PHexomutase_a/b/a-I"/>
</dbReference>
<evidence type="ECO:0000256" key="7">
    <source>
        <dbReference type="RuleBase" id="RU004326"/>
    </source>
</evidence>
<dbReference type="PANTHER" id="PTHR45745">
    <property type="entry name" value="PHOSPHOMANNOMUTASE 45A"/>
    <property type="match status" value="1"/>
</dbReference>
<dbReference type="InterPro" id="IPR005841">
    <property type="entry name" value="Alpha-D-phosphohexomutase_SF"/>
</dbReference>
<feature type="domain" description="Alpha-D-phosphohexomutase alpha/beta/alpha" evidence="9">
    <location>
        <begin position="60"/>
        <end position="207"/>
    </location>
</feature>
<comment type="cofactor">
    <cofactor evidence="1">
        <name>Mg(2+)</name>
        <dbReference type="ChEBI" id="CHEBI:18420"/>
    </cofactor>
</comment>
<name>A0A542ZV15_RARFA</name>
<evidence type="ECO:0000256" key="3">
    <source>
        <dbReference type="ARBA" id="ARBA00022553"/>
    </source>
</evidence>
<gene>
    <name evidence="12" type="ORF">FB461_0699</name>
</gene>
<keyword evidence="5 7" id="KW-0460">Magnesium</keyword>
<dbReference type="Pfam" id="PF02880">
    <property type="entry name" value="PGM_PMM_III"/>
    <property type="match status" value="1"/>
</dbReference>
<evidence type="ECO:0000256" key="4">
    <source>
        <dbReference type="ARBA" id="ARBA00022723"/>
    </source>
</evidence>
<evidence type="ECO:0000256" key="2">
    <source>
        <dbReference type="ARBA" id="ARBA00010231"/>
    </source>
</evidence>
<evidence type="ECO:0000256" key="5">
    <source>
        <dbReference type="ARBA" id="ARBA00022842"/>
    </source>
</evidence>
<dbReference type="GO" id="GO:0008973">
    <property type="term" value="F:phosphopentomutase activity"/>
    <property type="evidence" value="ECO:0007669"/>
    <property type="project" value="TreeGrafter"/>
</dbReference>
<evidence type="ECO:0000259" key="9">
    <source>
        <dbReference type="Pfam" id="PF02878"/>
    </source>
</evidence>
<dbReference type="GO" id="GO:0006166">
    <property type="term" value="P:purine ribonucleoside salvage"/>
    <property type="evidence" value="ECO:0007669"/>
    <property type="project" value="TreeGrafter"/>
</dbReference>
<dbReference type="SUPFAM" id="SSF53738">
    <property type="entry name" value="Phosphoglucomutase, first 3 domains"/>
    <property type="match status" value="3"/>
</dbReference>
<evidence type="ECO:0000259" key="11">
    <source>
        <dbReference type="Pfam" id="PF02880"/>
    </source>
</evidence>
<feature type="domain" description="Alpha-D-phosphohexomutase alpha/beta/alpha" evidence="10">
    <location>
        <begin position="245"/>
        <end position="329"/>
    </location>
</feature>
<dbReference type="InterPro" id="IPR036900">
    <property type="entry name" value="A-D-PHexomutase_C_sf"/>
</dbReference>
<evidence type="ECO:0000256" key="6">
    <source>
        <dbReference type="ARBA" id="ARBA00023235"/>
    </source>
</evidence>